<gene>
    <name evidence="1" type="primary">ORF211063</name>
</gene>
<proteinExistence type="predicted"/>
<accession>A0A0B7BV13</accession>
<evidence type="ECO:0000313" key="1">
    <source>
        <dbReference type="EMBL" id="CEK96221.1"/>
    </source>
</evidence>
<reference evidence="1" key="1">
    <citation type="submission" date="2014-12" db="EMBL/GenBank/DDBJ databases">
        <title>Insight into the proteome of Arion vulgaris.</title>
        <authorList>
            <person name="Aradska J."/>
            <person name="Bulat T."/>
            <person name="Smidak R."/>
            <person name="Sarate P."/>
            <person name="Gangsoo J."/>
            <person name="Sialana F."/>
            <person name="Bilban M."/>
            <person name="Lubec G."/>
        </authorList>
    </citation>
    <scope>NUCLEOTIDE SEQUENCE</scope>
    <source>
        <tissue evidence="1">Skin</tissue>
    </source>
</reference>
<name>A0A0B7BV13_9EUPU</name>
<dbReference type="EMBL" id="HACG01049356">
    <property type="protein sequence ID" value="CEK96221.1"/>
    <property type="molecule type" value="Transcribed_RNA"/>
</dbReference>
<dbReference type="AlphaFoldDB" id="A0A0B7BV13"/>
<sequence length="60" mass="7130">MLILISHLLLDSHIPLCYEEAKTIAKGHYKAKWDKEHPKHNKDDGYYQLSRRDQTVIVRI</sequence>
<protein>
    <submittedName>
        <fullName evidence="1">Uncharacterized protein</fullName>
    </submittedName>
</protein>
<organism evidence="1">
    <name type="scientific">Arion vulgaris</name>
    <dbReference type="NCBI Taxonomy" id="1028688"/>
    <lineage>
        <taxon>Eukaryota</taxon>
        <taxon>Metazoa</taxon>
        <taxon>Spiralia</taxon>
        <taxon>Lophotrochozoa</taxon>
        <taxon>Mollusca</taxon>
        <taxon>Gastropoda</taxon>
        <taxon>Heterobranchia</taxon>
        <taxon>Euthyneura</taxon>
        <taxon>Panpulmonata</taxon>
        <taxon>Eupulmonata</taxon>
        <taxon>Stylommatophora</taxon>
        <taxon>Helicina</taxon>
        <taxon>Arionoidea</taxon>
        <taxon>Arionidae</taxon>
        <taxon>Arion</taxon>
    </lineage>
</organism>